<reference evidence="2 3" key="1">
    <citation type="journal article" date="2018" name="New Phytol.">
        <title>Phylogenomics of Endogonaceae and evolution of mycorrhizas within Mucoromycota.</title>
        <authorList>
            <person name="Chang Y."/>
            <person name="Desiro A."/>
            <person name="Na H."/>
            <person name="Sandor L."/>
            <person name="Lipzen A."/>
            <person name="Clum A."/>
            <person name="Barry K."/>
            <person name="Grigoriev I.V."/>
            <person name="Martin F.M."/>
            <person name="Stajich J.E."/>
            <person name="Smith M.E."/>
            <person name="Bonito G."/>
            <person name="Spatafora J.W."/>
        </authorList>
    </citation>
    <scope>NUCLEOTIDE SEQUENCE [LARGE SCALE GENOMIC DNA]</scope>
    <source>
        <strain evidence="2 3">GMNB39</strain>
    </source>
</reference>
<organism evidence="2 3">
    <name type="scientific">Jimgerdemannia flammicorona</name>
    <dbReference type="NCBI Taxonomy" id="994334"/>
    <lineage>
        <taxon>Eukaryota</taxon>
        <taxon>Fungi</taxon>
        <taxon>Fungi incertae sedis</taxon>
        <taxon>Mucoromycota</taxon>
        <taxon>Mucoromycotina</taxon>
        <taxon>Endogonomycetes</taxon>
        <taxon>Endogonales</taxon>
        <taxon>Endogonaceae</taxon>
        <taxon>Jimgerdemannia</taxon>
    </lineage>
</organism>
<dbReference type="GO" id="GO:0016020">
    <property type="term" value="C:membrane"/>
    <property type="evidence" value="ECO:0007669"/>
    <property type="project" value="TreeGrafter"/>
</dbReference>
<feature type="transmembrane region" description="Helical" evidence="1">
    <location>
        <begin position="109"/>
        <end position="128"/>
    </location>
</feature>
<keyword evidence="1" id="KW-0812">Transmembrane</keyword>
<accession>A0A433CWS9</accession>
<proteinExistence type="predicted"/>
<dbReference type="PANTHER" id="PTHR10165:SF35">
    <property type="entry name" value="RE23632P"/>
    <property type="match status" value="1"/>
</dbReference>
<dbReference type="AlphaFoldDB" id="A0A433CWS9"/>
<keyword evidence="1" id="KW-1133">Transmembrane helix</keyword>
<dbReference type="GO" id="GO:0046839">
    <property type="term" value="P:phospholipid dephosphorylation"/>
    <property type="evidence" value="ECO:0007669"/>
    <property type="project" value="TreeGrafter"/>
</dbReference>
<dbReference type="PANTHER" id="PTHR10165">
    <property type="entry name" value="LIPID PHOSPHATE PHOSPHATASE"/>
    <property type="match status" value="1"/>
</dbReference>
<keyword evidence="3" id="KW-1185">Reference proteome</keyword>
<dbReference type="EMBL" id="RBNI01011896">
    <property type="protein sequence ID" value="RUP43038.1"/>
    <property type="molecule type" value="Genomic_DNA"/>
</dbReference>
<dbReference type="InterPro" id="IPR036938">
    <property type="entry name" value="PAP2/HPO_sf"/>
</dbReference>
<evidence type="ECO:0008006" key="4">
    <source>
        <dbReference type="Google" id="ProtNLM"/>
    </source>
</evidence>
<evidence type="ECO:0000313" key="2">
    <source>
        <dbReference type="EMBL" id="RUP43038.1"/>
    </source>
</evidence>
<feature type="transmembrane region" description="Helical" evidence="1">
    <location>
        <begin position="62"/>
        <end position="82"/>
    </location>
</feature>
<dbReference type="InterPro" id="IPR043216">
    <property type="entry name" value="PAP-like"/>
</dbReference>
<dbReference type="Proteomes" id="UP000268093">
    <property type="component" value="Unassembled WGS sequence"/>
</dbReference>
<comment type="caution">
    <text evidence="2">The sequence shown here is derived from an EMBL/GenBank/DDBJ whole genome shotgun (WGS) entry which is preliminary data.</text>
</comment>
<dbReference type="GO" id="GO:0008195">
    <property type="term" value="F:phosphatidate phosphatase activity"/>
    <property type="evidence" value="ECO:0007669"/>
    <property type="project" value="TreeGrafter"/>
</dbReference>
<evidence type="ECO:0000313" key="3">
    <source>
        <dbReference type="Proteomes" id="UP000268093"/>
    </source>
</evidence>
<sequence>MAASTSSQQPSAPAFSLLNARRPSETFERGSFDNNIDDYREEPTAFSFIAPYENLNWWEKSYIVDWLVGIVLLALGSIIQNIPPPERDFDAKDLDISHPKRGSSVPGSLLWFLATVIPIGVFVLYNFFDTIGKCIYTRERIERNKLFGLRTHDLHNACLGWFVSITLTKVITNTFKVAVGRMRPDFLDRCKLSLITQYCTGDESAIIDGRKSFPSDGIRRFHVPRSLSRD</sequence>
<evidence type="ECO:0000256" key="1">
    <source>
        <dbReference type="SAM" id="Phobius"/>
    </source>
</evidence>
<keyword evidence="1" id="KW-0472">Membrane</keyword>
<dbReference type="GO" id="GO:0006644">
    <property type="term" value="P:phospholipid metabolic process"/>
    <property type="evidence" value="ECO:0007669"/>
    <property type="project" value="InterPro"/>
</dbReference>
<dbReference type="OrthoDB" id="10030083at2759"/>
<dbReference type="SUPFAM" id="SSF48317">
    <property type="entry name" value="Acid phosphatase/Vanadium-dependent haloperoxidase"/>
    <property type="match status" value="1"/>
</dbReference>
<gene>
    <name evidence="2" type="ORF">BC936DRAFT_137731</name>
</gene>
<protein>
    <recommendedName>
        <fullName evidence="4">Phosphatidic acid phosphatase type 2/haloperoxidase domain-containing protein</fullName>
    </recommendedName>
</protein>
<name>A0A433CWS9_9FUNG</name>